<gene>
    <name evidence="2" type="ORF">Fcan01_24025</name>
</gene>
<keyword evidence="3" id="KW-1185">Reference proteome</keyword>
<dbReference type="Proteomes" id="UP000198287">
    <property type="component" value="Unassembled WGS sequence"/>
</dbReference>
<keyword evidence="1" id="KW-1133">Transmembrane helix</keyword>
<organism evidence="2 3">
    <name type="scientific">Folsomia candida</name>
    <name type="common">Springtail</name>
    <dbReference type="NCBI Taxonomy" id="158441"/>
    <lineage>
        <taxon>Eukaryota</taxon>
        <taxon>Metazoa</taxon>
        <taxon>Ecdysozoa</taxon>
        <taxon>Arthropoda</taxon>
        <taxon>Hexapoda</taxon>
        <taxon>Collembola</taxon>
        <taxon>Entomobryomorpha</taxon>
        <taxon>Isotomoidea</taxon>
        <taxon>Isotomidae</taxon>
        <taxon>Proisotominae</taxon>
        <taxon>Folsomia</taxon>
    </lineage>
</organism>
<keyword evidence="1" id="KW-0472">Membrane</keyword>
<accession>A0A226D8I2</accession>
<feature type="transmembrane region" description="Helical" evidence="1">
    <location>
        <begin position="6"/>
        <end position="28"/>
    </location>
</feature>
<evidence type="ECO:0000313" key="3">
    <source>
        <dbReference type="Proteomes" id="UP000198287"/>
    </source>
</evidence>
<evidence type="ECO:0000256" key="1">
    <source>
        <dbReference type="SAM" id="Phobius"/>
    </source>
</evidence>
<feature type="transmembrane region" description="Helical" evidence="1">
    <location>
        <begin position="40"/>
        <end position="62"/>
    </location>
</feature>
<sequence length="170" mass="19572">MRFVYATSATFIVFWLPFGIAMSYYRIVRKPLSEFKSNATRTYVLIFVAFIFILILPIVIFWTNERPKKKGELRVIKWMRKQQRERDKKNNAVSDTSGFTTFACSNIVVAMECGQEIEVKITSKILRSTSLPNISVQFTGDAGIYQKKESCVKGSHPTIFIIGDYFRVAD</sequence>
<dbReference type="EMBL" id="LNIX01000030">
    <property type="protein sequence ID" value="OXA41188.1"/>
    <property type="molecule type" value="Genomic_DNA"/>
</dbReference>
<evidence type="ECO:0000313" key="2">
    <source>
        <dbReference type="EMBL" id="OXA41188.1"/>
    </source>
</evidence>
<name>A0A226D8I2_FOLCA</name>
<dbReference type="AlphaFoldDB" id="A0A226D8I2"/>
<comment type="caution">
    <text evidence="2">The sequence shown here is derived from an EMBL/GenBank/DDBJ whole genome shotgun (WGS) entry which is preliminary data.</text>
</comment>
<proteinExistence type="predicted"/>
<keyword evidence="1" id="KW-0812">Transmembrane</keyword>
<protein>
    <submittedName>
        <fullName evidence="2">Uncharacterized protein</fullName>
    </submittedName>
</protein>
<reference evidence="2 3" key="1">
    <citation type="submission" date="2015-12" db="EMBL/GenBank/DDBJ databases">
        <title>The genome of Folsomia candida.</title>
        <authorList>
            <person name="Faddeeva A."/>
            <person name="Derks M.F."/>
            <person name="Anvar Y."/>
            <person name="Smit S."/>
            <person name="Van Straalen N."/>
            <person name="Roelofs D."/>
        </authorList>
    </citation>
    <scope>NUCLEOTIDE SEQUENCE [LARGE SCALE GENOMIC DNA]</scope>
    <source>
        <strain evidence="2 3">VU population</strain>
        <tissue evidence="2">Whole body</tissue>
    </source>
</reference>